<proteinExistence type="predicted"/>
<evidence type="ECO:0000313" key="1">
    <source>
        <dbReference type="EMBL" id="KAI4346685.1"/>
    </source>
</evidence>
<comment type="caution">
    <text evidence="1">The sequence shown here is derived from an EMBL/GenBank/DDBJ whole genome shotgun (WGS) entry which is preliminary data.</text>
</comment>
<dbReference type="EMBL" id="CM039429">
    <property type="protein sequence ID" value="KAI4346685.1"/>
    <property type="molecule type" value="Genomic_DNA"/>
</dbReference>
<gene>
    <name evidence="1" type="ORF">L6164_007558</name>
</gene>
<organism evidence="1 2">
    <name type="scientific">Bauhinia variegata</name>
    <name type="common">Purple orchid tree</name>
    <name type="synonym">Phanera variegata</name>
    <dbReference type="NCBI Taxonomy" id="167791"/>
    <lineage>
        <taxon>Eukaryota</taxon>
        <taxon>Viridiplantae</taxon>
        <taxon>Streptophyta</taxon>
        <taxon>Embryophyta</taxon>
        <taxon>Tracheophyta</taxon>
        <taxon>Spermatophyta</taxon>
        <taxon>Magnoliopsida</taxon>
        <taxon>eudicotyledons</taxon>
        <taxon>Gunneridae</taxon>
        <taxon>Pentapetalae</taxon>
        <taxon>rosids</taxon>
        <taxon>fabids</taxon>
        <taxon>Fabales</taxon>
        <taxon>Fabaceae</taxon>
        <taxon>Cercidoideae</taxon>
        <taxon>Cercideae</taxon>
        <taxon>Bauhiniinae</taxon>
        <taxon>Bauhinia</taxon>
    </lineage>
</organism>
<name>A0ACB9PJE9_BAUVA</name>
<dbReference type="Proteomes" id="UP000828941">
    <property type="component" value="Chromosome 4"/>
</dbReference>
<reference evidence="1 2" key="1">
    <citation type="journal article" date="2022" name="DNA Res.">
        <title>Chromosomal-level genome assembly of the orchid tree Bauhinia variegata (Leguminosae; Cercidoideae) supports the allotetraploid origin hypothesis of Bauhinia.</title>
        <authorList>
            <person name="Zhong Y."/>
            <person name="Chen Y."/>
            <person name="Zheng D."/>
            <person name="Pang J."/>
            <person name="Liu Y."/>
            <person name="Luo S."/>
            <person name="Meng S."/>
            <person name="Qian L."/>
            <person name="Wei D."/>
            <person name="Dai S."/>
            <person name="Zhou R."/>
        </authorList>
    </citation>
    <scope>NUCLEOTIDE SEQUENCE [LARGE SCALE GENOMIC DNA]</scope>
    <source>
        <strain evidence="1">BV-YZ2020</strain>
    </source>
</reference>
<accession>A0ACB9PJE9</accession>
<sequence>MTRPNTVKILQVLPVAPPPGTTISTAPTSLPSTYFDIVCLRASPAERLFFYEFPHPTTSFFDSVLPKLKHSLSFTLQHFPPLAGNLVWPHESPKPIIRFVPGDALSLTIAQSDSDLNHISGTNPCEALEHYPLVPHLTTSHEKTSVLAVQITLFPGSGFSIGAVAHHAVLDGKTSTLFLKSWAHICSKLTETSPSSPPPSLPENLIPFFDRAVIRDPKDIGAIYINEWTKHDAANSRSVKLWNWDNKIPHEEIRGTFELTPSDLQKLKESVASELKNKSFPVSKFALTSAYTWACLVKAEQTESNSVTLIFAADCRSRLEPPIPPTYFGNCISVQRVSLETKNLLGNDGFITALEAISENLNGLKAGVLNGAETWLSHVGNQSDKKIRISGSPRFEVYSIDFGWGRPKKVEMTSIAKKVGAFSVEESRHGNGGIEIGLALKKSDMEAFSALFAEGLESI</sequence>
<keyword evidence="2" id="KW-1185">Reference proteome</keyword>
<protein>
    <submittedName>
        <fullName evidence="1">Uncharacterized protein</fullName>
    </submittedName>
</protein>
<evidence type="ECO:0000313" key="2">
    <source>
        <dbReference type="Proteomes" id="UP000828941"/>
    </source>
</evidence>